<comment type="caution">
    <text evidence="1">The sequence shown here is derived from an EMBL/GenBank/DDBJ whole genome shotgun (WGS) entry which is preliminary data.</text>
</comment>
<dbReference type="Pfam" id="PF10142">
    <property type="entry name" value="PhoPQ_related"/>
    <property type="match status" value="1"/>
</dbReference>
<protein>
    <submittedName>
        <fullName evidence="1">PhoPQ-activated pathogenicity-related family protein</fullName>
    </submittedName>
</protein>
<dbReference type="PANTHER" id="PTHR31497:SF0">
    <property type="entry name" value="AUTOCRINE PROLIFERATION REPRESSOR PROTEIN A"/>
    <property type="match status" value="1"/>
</dbReference>
<dbReference type="Proteomes" id="UP001209854">
    <property type="component" value="Unassembled WGS sequence"/>
</dbReference>
<accession>A0ABT3N293</accession>
<reference evidence="1 2" key="1">
    <citation type="submission" date="2022-10" db="EMBL/GenBank/DDBJ databases">
        <title>High-quality genome sequences of two octocoral-associated bacteria, Endozoicomonas euniceicola EF212 and Endozoicomonas gorgoniicola PS125.</title>
        <authorList>
            <person name="Chiou Y.-J."/>
            <person name="Chen Y.-H."/>
        </authorList>
    </citation>
    <scope>NUCLEOTIDE SEQUENCE [LARGE SCALE GENOMIC DNA]</scope>
    <source>
        <strain evidence="1 2">PS125</strain>
    </source>
</reference>
<proteinExistence type="predicted"/>
<dbReference type="PIRSF" id="PIRSF014728">
    <property type="entry name" value="PqaA"/>
    <property type="match status" value="1"/>
</dbReference>
<dbReference type="RefSeq" id="WP_262565511.1">
    <property type="nucleotide sequence ID" value="NZ_JAPFCC010000001.1"/>
</dbReference>
<organism evidence="1 2">
    <name type="scientific">Endozoicomonas gorgoniicola</name>
    <dbReference type="NCBI Taxonomy" id="1234144"/>
    <lineage>
        <taxon>Bacteria</taxon>
        <taxon>Pseudomonadati</taxon>
        <taxon>Pseudomonadota</taxon>
        <taxon>Gammaproteobacteria</taxon>
        <taxon>Oceanospirillales</taxon>
        <taxon>Endozoicomonadaceae</taxon>
        <taxon>Endozoicomonas</taxon>
    </lineage>
</organism>
<gene>
    <name evidence="1" type="ORF">NX722_24615</name>
</gene>
<dbReference type="InterPro" id="IPR009199">
    <property type="entry name" value="PhoPQ-act_pathogen-rel_PqaA"/>
</dbReference>
<dbReference type="EMBL" id="JAPFCC010000001">
    <property type="protein sequence ID" value="MCW7555753.1"/>
    <property type="molecule type" value="Genomic_DNA"/>
</dbReference>
<dbReference type="Gene3D" id="3.40.50.1820">
    <property type="entry name" value="alpha/beta hydrolase"/>
    <property type="match status" value="1"/>
</dbReference>
<dbReference type="SUPFAM" id="SSF53474">
    <property type="entry name" value="alpha/beta-Hydrolases"/>
    <property type="match status" value="1"/>
</dbReference>
<evidence type="ECO:0000313" key="2">
    <source>
        <dbReference type="Proteomes" id="UP001209854"/>
    </source>
</evidence>
<evidence type="ECO:0000313" key="1">
    <source>
        <dbReference type="EMBL" id="MCW7555753.1"/>
    </source>
</evidence>
<sequence length="513" mass="58615">MTKRPALLPLLSLSWLLALLPFYGFTAATENIHLKAPQNDCSAKHLKQHPRHILPCYLQKPDNHYHWQVTETSEQTITVADKKKTITTHSIEMRSQRWPVDRKHSVNHPVWLHTITVYQPEKVVHDSALLFINGGRLYSENDEPLTVKQSPNDDLDFAYIAALTQSVVIDLKDVPNQYLQFSDSKPLKEDALVAYTWEEFMKDPDENAFMPLRLPMVKATQRAMDTVQTFMGKHKLKINQFVLSGLSKRGWAAWLTAAMDNRVIAVAPMVIDALNLQTAMDHHYKSYGRWAPAVKDYTNILPRLHSEPLTQLMQVVDPIHYLQQLKLPKYIVSAANDDFFLPDASRHYFSDLKGDTWLRTLPNARHYIASMIASMDNKLITDTLASFYGSVIEQRPMPSVYWDLKDNDLKVTSTVPPKSAKLWSAVNPKARDFRLTPDNPSVKPFIAKELAVKCDNVCRAKVSIANPKNGWKASFIELEFANPPFKNFTVTTQIFITPDTFPEKPFPAKPKPR</sequence>
<dbReference type="InterPro" id="IPR029058">
    <property type="entry name" value="AB_hydrolase_fold"/>
</dbReference>
<dbReference type="PANTHER" id="PTHR31497">
    <property type="entry name" value="AUTOCRINE PROLIFERATION REPRESSOR PROTEIN A"/>
    <property type="match status" value="1"/>
</dbReference>
<keyword evidence="2" id="KW-1185">Reference proteome</keyword>
<name>A0ABT3N293_9GAMM</name>